<organism evidence="2 3">
    <name type="scientific">Linderina pennispora</name>
    <dbReference type="NCBI Taxonomy" id="61395"/>
    <lineage>
        <taxon>Eukaryota</taxon>
        <taxon>Fungi</taxon>
        <taxon>Fungi incertae sedis</taxon>
        <taxon>Zoopagomycota</taxon>
        <taxon>Kickxellomycotina</taxon>
        <taxon>Kickxellomycetes</taxon>
        <taxon>Kickxellales</taxon>
        <taxon>Kickxellaceae</taxon>
        <taxon>Linderina</taxon>
    </lineage>
</organism>
<sequence length="206" mass="22472">MIFDTSYYHEAVTNTIAAAVSLANEQKHLKVEPIPLMYALYRDSQGAIHAIISNTGGTSDKQSESVLTAVEKLDKRAGGVPEVEAGFAFLYILCKAMKGKERRGEGIVDGCMFHYGLSFDFTVVRMFDKCQVPIHKLREVVGGPCIEQPISTAPPRQAKPKYNTSPLFSGKRVSAFTDDMIAQAGKSAPSSVIGRDEVIQQMVLAL</sequence>
<gene>
    <name evidence="2" type="ORF">DL89DRAFT_110226</name>
</gene>
<protein>
    <recommendedName>
        <fullName evidence="1">Clp R domain-containing protein</fullName>
    </recommendedName>
</protein>
<dbReference type="Pfam" id="PF02861">
    <property type="entry name" value="Clp_N"/>
    <property type="match status" value="1"/>
</dbReference>
<dbReference type="AlphaFoldDB" id="A0A1Y1WF73"/>
<dbReference type="Gene3D" id="1.10.1780.10">
    <property type="entry name" value="Clp, N-terminal domain"/>
    <property type="match status" value="1"/>
</dbReference>
<dbReference type="InterPro" id="IPR004176">
    <property type="entry name" value="Clp_R_N"/>
</dbReference>
<name>A0A1Y1WF73_9FUNG</name>
<dbReference type="GeneID" id="63799742"/>
<dbReference type="EMBL" id="MCFD01000003">
    <property type="protein sequence ID" value="ORX72211.1"/>
    <property type="molecule type" value="Genomic_DNA"/>
</dbReference>
<feature type="domain" description="Clp R" evidence="1">
    <location>
        <begin position="10"/>
        <end position="108"/>
    </location>
</feature>
<dbReference type="Proteomes" id="UP000193922">
    <property type="component" value="Unassembled WGS sequence"/>
</dbReference>
<dbReference type="InterPro" id="IPR036628">
    <property type="entry name" value="Clp_N_dom_sf"/>
</dbReference>
<evidence type="ECO:0000259" key="1">
    <source>
        <dbReference type="Pfam" id="PF02861"/>
    </source>
</evidence>
<keyword evidence="3" id="KW-1185">Reference proteome</keyword>
<evidence type="ECO:0000313" key="3">
    <source>
        <dbReference type="Proteomes" id="UP000193922"/>
    </source>
</evidence>
<proteinExistence type="predicted"/>
<dbReference type="RefSeq" id="XP_040745635.1">
    <property type="nucleotide sequence ID" value="XM_040883094.1"/>
</dbReference>
<reference evidence="2 3" key="1">
    <citation type="submission" date="2016-07" db="EMBL/GenBank/DDBJ databases">
        <title>Pervasive Adenine N6-methylation of Active Genes in Fungi.</title>
        <authorList>
            <consortium name="DOE Joint Genome Institute"/>
            <person name="Mondo S.J."/>
            <person name="Dannebaum R.O."/>
            <person name="Kuo R.C."/>
            <person name="Labutti K."/>
            <person name="Haridas S."/>
            <person name="Kuo A."/>
            <person name="Salamov A."/>
            <person name="Ahrendt S.R."/>
            <person name="Lipzen A."/>
            <person name="Sullivan W."/>
            <person name="Andreopoulos W.B."/>
            <person name="Clum A."/>
            <person name="Lindquist E."/>
            <person name="Daum C."/>
            <person name="Ramamoorthy G.K."/>
            <person name="Gryganskyi A."/>
            <person name="Culley D."/>
            <person name="Magnuson J.K."/>
            <person name="James T.Y."/>
            <person name="O'Malley M.A."/>
            <person name="Stajich J.E."/>
            <person name="Spatafora J.W."/>
            <person name="Visel A."/>
            <person name="Grigoriev I.V."/>
        </authorList>
    </citation>
    <scope>NUCLEOTIDE SEQUENCE [LARGE SCALE GENOMIC DNA]</scope>
    <source>
        <strain evidence="2 3">ATCC 12442</strain>
    </source>
</reference>
<evidence type="ECO:0000313" key="2">
    <source>
        <dbReference type="EMBL" id="ORX72211.1"/>
    </source>
</evidence>
<accession>A0A1Y1WF73</accession>
<comment type="caution">
    <text evidence="2">The sequence shown here is derived from an EMBL/GenBank/DDBJ whole genome shotgun (WGS) entry which is preliminary data.</text>
</comment>
<dbReference type="SUPFAM" id="SSF81923">
    <property type="entry name" value="Double Clp-N motif"/>
    <property type="match status" value="1"/>
</dbReference>